<organism evidence="2 3">
    <name type="scientific">Selenomonas ruminantium</name>
    <dbReference type="NCBI Taxonomy" id="971"/>
    <lineage>
        <taxon>Bacteria</taxon>
        <taxon>Bacillati</taxon>
        <taxon>Bacillota</taxon>
        <taxon>Negativicutes</taxon>
        <taxon>Selenomonadales</taxon>
        <taxon>Selenomonadaceae</taxon>
        <taxon>Selenomonas</taxon>
    </lineage>
</organism>
<dbReference type="Proteomes" id="UP000182412">
    <property type="component" value="Unassembled WGS sequence"/>
</dbReference>
<evidence type="ECO:0000256" key="1">
    <source>
        <dbReference type="ARBA" id="ARBA00022795"/>
    </source>
</evidence>
<dbReference type="Pfam" id="PF05130">
    <property type="entry name" value="FlgN"/>
    <property type="match status" value="1"/>
</dbReference>
<dbReference type="InterPro" id="IPR036679">
    <property type="entry name" value="FlgN-like_sf"/>
</dbReference>
<reference evidence="2 3" key="1">
    <citation type="submission" date="2016-10" db="EMBL/GenBank/DDBJ databases">
        <authorList>
            <person name="de Groot N.N."/>
        </authorList>
    </citation>
    <scope>NUCLEOTIDE SEQUENCE [LARGE SCALE GENOMIC DNA]</scope>
    <source>
        <strain evidence="2 3">S137</strain>
    </source>
</reference>
<gene>
    <name evidence="2" type="ORF">SAMN05216366_11218</name>
</gene>
<evidence type="ECO:0000313" key="3">
    <source>
        <dbReference type="Proteomes" id="UP000182412"/>
    </source>
</evidence>
<keyword evidence="1" id="KW-1005">Bacterial flagellum biogenesis</keyword>
<dbReference type="Gene3D" id="1.20.58.300">
    <property type="entry name" value="FlgN-like"/>
    <property type="match status" value="1"/>
</dbReference>
<dbReference type="InterPro" id="IPR007809">
    <property type="entry name" value="FlgN-like"/>
</dbReference>
<sequence>MWQEFANTLNELNKDYQALIEIGKKKRTALVLVDMKTVEALLPEEEKLTGHIAQLEKRRQAVLLKLAVTSEKLGPDSRMDDIMGLIPAGKLRMVVQNLYSMLQATVKEAKELSEGNALLIRAAMEAAAFHLNRLGGATVEPAYGKGGEVVSHRKNLDFNA</sequence>
<dbReference type="RefSeq" id="WP_074572108.1">
    <property type="nucleotide sequence ID" value="NZ_FNJQ01000012.1"/>
</dbReference>
<accession>A0A1H0RH99</accession>
<dbReference type="GO" id="GO:0044780">
    <property type="term" value="P:bacterial-type flagellum assembly"/>
    <property type="evidence" value="ECO:0007669"/>
    <property type="project" value="InterPro"/>
</dbReference>
<evidence type="ECO:0000313" key="2">
    <source>
        <dbReference type="EMBL" id="SDP28770.1"/>
    </source>
</evidence>
<dbReference type="AlphaFoldDB" id="A0A1H0RH99"/>
<dbReference type="OrthoDB" id="1665443at2"/>
<dbReference type="EMBL" id="FNJQ01000012">
    <property type="protein sequence ID" value="SDP28770.1"/>
    <property type="molecule type" value="Genomic_DNA"/>
</dbReference>
<proteinExistence type="predicted"/>
<protein>
    <submittedName>
        <fullName evidence="2">FlgN protein</fullName>
    </submittedName>
</protein>
<name>A0A1H0RH99_SELRU</name>
<dbReference type="SUPFAM" id="SSF140566">
    <property type="entry name" value="FlgN-like"/>
    <property type="match status" value="1"/>
</dbReference>